<dbReference type="Gene3D" id="3.90.1010.20">
    <property type="match status" value="1"/>
</dbReference>
<dbReference type="SMART" id="SM00900">
    <property type="entry name" value="FMN_bind"/>
    <property type="match status" value="1"/>
</dbReference>
<proteinExistence type="predicted"/>
<dbReference type="OrthoDB" id="9806398at2"/>
<dbReference type="STRING" id="1125699.HMPREF9194_01780"/>
<dbReference type="RefSeq" id="WP_016526043.1">
    <property type="nucleotide sequence ID" value="NZ_KE332518.1"/>
</dbReference>
<dbReference type="Proteomes" id="UP000014541">
    <property type="component" value="Unassembled WGS sequence"/>
</dbReference>
<evidence type="ECO:0000313" key="2">
    <source>
        <dbReference type="EMBL" id="EPF31434.1"/>
    </source>
</evidence>
<dbReference type="AlphaFoldDB" id="S3L3Q9"/>
<gene>
    <name evidence="2" type="ORF">HMPREF9194_01780</name>
</gene>
<organism evidence="2 3">
    <name type="scientific">Treponema maltophilum ATCC 51939</name>
    <dbReference type="NCBI Taxonomy" id="1125699"/>
    <lineage>
        <taxon>Bacteria</taxon>
        <taxon>Pseudomonadati</taxon>
        <taxon>Spirochaetota</taxon>
        <taxon>Spirochaetia</taxon>
        <taxon>Spirochaetales</taxon>
        <taxon>Treponemataceae</taxon>
        <taxon>Treponema</taxon>
    </lineage>
</organism>
<dbReference type="InterPro" id="IPR007329">
    <property type="entry name" value="FMN-bd"/>
</dbReference>
<sequence length="122" mass="12462">MNEQKLSLTAGIVYALAAAAVIFLFTVCGSGSSAVTVQTAEQGYKGQITIEVSVAGTKIKSAKLVSTEDSDFTKPAIETILAQAVKTGSAEKLDTVSGATFSSKATIAALKKAVEQAQSSSK</sequence>
<dbReference type="GO" id="GO:0016020">
    <property type="term" value="C:membrane"/>
    <property type="evidence" value="ECO:0007669"/>
    <property type="project" value="InterPro"/>
</dbReference>
<dbReference type="eggNOG" id="ENOG5032NMF">
    <property type="taxonomic scope" value="Bacteria"/>
</dbReference>
<name>S3L3Q9_TREMA</name>
<evidence type="ECO:0000313" key="3">
    <source>
        <dbReference type="Proteomes" id="UP000014541"/>
    </source>
</evidence>
<reference evidence="2 3" key="1">
    <citation type="submission" date="2013-04" db="EMBL/GenBank/DDBJ databases">
        <title>The Genome Sequence of Treponema maltophilum ATCC 51939.</title>
        <authorList>
            <consortium name="The Broad Institute Genomics Platform"/>
            <person name="Earl A."/>
            <person name="Ward D."/>
            <person name="Feldgarden M."/>
            <person name="Gevers D."/>
            <person name="Leonetti C."/>
            <person name="Blanton J.M."/>
            <person name="Dewhirst F.E."/>
            <person name="Izard J."/>
            <person name="Walker B."/>
            <person name="Young S."/>
            <person name="Zeng Q."/>
            <person name="Gargeya S."/>
            <person name="Fitzgerald M."/>
            <person name="Haas B."/>
            <person name="Abouelleil A."/>
            <person name="Allen A.W."/>
            <person name="Alvarado L."/>
            <person name="Arachchi H.M."/>
            <person name="Berlin A.M."/>
            <person name="Chapman S.B."/>
            <person name="Gainer-Dewar J."/>
            <person name="Goldberg J."/>
            <person name="Griggs A."/>
            <person name="Gujja S."/>
            <person name="Hansen M."/>
            <person name="Howarth C."/>
            <person name="Imamovic A."/>
            <person name="Ireland A."/>
            <person name="Larimer J."/>
            <person name="McCowan C."/>
            <person name="Murphy C."/>
            <person name="Pearson M."/>
            <person name="Poon T.W."/>
            <person name="Priest M."/>
            <person name="Roberts A."/>
            <person name="Saif S."/>
            <person name="Shea T."/>
            <person name="Sisk P."/>
            <person name="Sykes S."/>
            <person name="Wortman J."/>
            <person name="Nusbaum C."/>
            <person name="Birren B."/>
        </authorList>
    </citation>
    <scope>NUCLEOTIDE SEQUENCE [LARGE SCALE GENOMIC DNA]</scope>
    <source>
        <strain evidence="2 3">ATCC 51939</strain>
    </source>
</reference>
<dbReference type="GO" id="GO:0010181">
    <property type="term" value="F:FMN binding"/>
    <property type="evidence" value="ECO:0007669"/>
    <property type="project" value="InterPro"/>
</dbReference>
<accession>S3L3Q9</accession>
<dbReference type="EMBL" id="ATFF01000006">
    <property type="protein sequence ID" value="EPF31434.1"/>
    <property type="molecule type" value="Genomic_DNA"/>
</dbReference>
<dbReference type="HOGENOM" id="CLU_2025722_0_0_12"/>
<keyword evidence="3" id="KW-1185">Reference proteome</keyword>
<evidence type="ECO:0000259" key="1">
    <source>
        <dbReference type="SMART" id="SM00900"/>
    </source>
</evidence>
<comment type="caution">
    <text evidence="2">The sequence shown here is derived from an EMBL/GenBank/DDBJ whole genome shotgun (WGS) entry which is preliminary data.</text>
</comment>
<protein>
    <recommendedName>
        <fullName evidence="1">FMN-binding domain-containing protein</fullName>
    </recommendedName>
</protein>
<dbReference type="PATRIC" id="fig|1125699.3.peg.1797"/>
<dbReference type="Pfam" id="PF04205">
    <property type="entry name" value="FMN_bind"/>
    <property type="match status" value="1"/>
</dbReference>
<feature type="domain" description="FMN-binding" evidence="1">
    <location>
        <begin position="43"/>
        <end position="117"/>
    </location>
</feature>